<protein>
    <submittedName>
        <fullName evidence="1">Uncharacterized protein</fullName>
    </submittedName>
</protein>
<evidence type="ECO:0000313" key="1">
    <source>
        <dbReference type="EMBL" id="KNC26087.1"/>
    </source>
</evidence>
<dbReference type="AlphaFoldDB" id="A0A0L0C1F3"/>
<reference evidence="1 2" key="1">
    <citation type="journal article" date="2015" name="Nat. Commun.">
        <title>Lucilia cuprina genome unlocks parasitic fly biology to underpin future interventions.</title>
        <authorList>
            <person name="Anstead C.A."/>
            <person name="Korhonen P.K."/>
            <person name="Young N.D."/>
            <person name="Hall R.S."/>
            <person name="Jex A.R."/>
            <person name="Murali S.C."/>
            <person name="Hughes D.S."/>
            <person name="Lee S.F."/>
            <person name="Perry T."/>
            <person name="Stroehlein A.J."/>
            <person name="Ansell B.R."/>
            <person name="Breugelmans B."/>
            <person name="Hofmann A."/>
            <person name="Qu J."/>
            <person name="Dugan S."/>
            <person name="Lee S.L."/>
            <person name="Chao H."/>
            <person name="Dinh H."/>
            <person name="Han Y."/>
            <person name="Doddapaneni H.V."/>
            <person name="Worley K.C."/>
            <person name="Muzny D.M."/>
            <person name="Ioannidis P."/>
            <person name="Waterhouse R.M."/>
            <person name="Zdobnov E.M."/>
            <person name="James P.J."/>
            <person name="Bagnall N.H."/>
            <person name="Kotze A.C."/>
            <person name="Gibbs R.A."/>
            <person name="Richards S."/>
            <person name="Batterham P."/>
            <person name="Gasser R.B."/>
        </authorList>
    </citation>
    <scope>NUCLEOTIDE SEQUENCE [LARGE SCALE GENOMIC DNA]</scope>
    <source>
        <strain evidence="1 2">LS</strain>
        <tissue evidence="1">Full body</tissue>
    </source>
</reference>
<evidence type="ECO:0000313" key="2">
    <source>
        <dbReference type="Proteomes" id="UP000037069"/>
    </source>
</evidence>
<dbReference type="Proteomes" id="UP000037069">
    <property type="component" value="Unassembled WGS sequence"/>
</dbReference>
<gene>
    <name evidence="1" type="ORF">FF38_05399</name>
</gene>
<name>A0A0L0C1F3_LUCCU</name>
<comment type="caution">
    <text evidence="1">The sequence shown here is derived from an EMBL/GenBank/DDBJ whole genome shotgun (WGS) entry which is preliminary data.</text>
</comment>
<dbReference type="EMBL" id="JRES01001020">
    <property type="protein sequence ID" value="KNC26087.1"/>
    <property type="molecule type" value="Genomic_DNA"/>
</dbReference>
<accession>A0A0L0C1F3</accession>
<keyword evidence="2" id="KW-1185">Reference proteome</keyword>
<proteinExistence type="predicted"/>
<organism evidence="1 2">
    <name type="scientific">Lucilia cuprina</name>
    <name type="common">Green bottle fly</name>
    <name type="synonym">Australian sheep blowfly</name>
    <dbReference type="NCBI Taxonomy" id="7375"/>
    <lineage>
        <taxon>Eukaryota</taxon>
        <taxon>Metazoa</taxon>
        <taxon>Ecdysozoa</taxon>
        <taxon>Arthropoda</taxon>
        <taxon>Hexapoda</taxon>
        <taxon>Insecta</taxon>
        <taxon>Pterygota</taxon>
        <taxon>Neoptera</taxon>
        <taxon>Endopterygota</taxon>
        <taxon>Diptera</taxon>
        <taxon>Brachycera</taxon>
        <taxon>Muscomorpha</taxon>
        <taxon>Oestroidea</taxon>
        <taxon>Calliphoridae</taxon>
        <taxon>Luciliinae</taxon>
        <taxon>Lucilia</taxon>
    </lineage>
</organism>
<sequence>MPAKGVHALTGVTPYFALTGYNMVTHADAYEIMRKLNCIEDGETLILPQSGHMQIIHQKMKETKY</sequence>